<sequence length="31" mass="3789">MGYVVSTFYRFVHLSNYYDIRPVLKEFCVQN</sequence>
<evidence type="ECO:0000313" key="2">
    <source>
        <dbReference type="Proteomes" id="UP000092731"/>
    </source>
</evidence>
<dbReference type="AlphaFoldDB" id="A0A170SJQ3"/>
<accession>A0A170SJQ3</accession>
<protein>
    <submittedName>
        <fullName evidence="1">Rhodanese domain-containing protein</fullName>
    </submittedName>
</protein>
<proteinExistence type="predicted"/>
<feature type="non-terminal residue" evidence="1">
    <location>
        <position position="31"/>
    </location>
</feature>
<reference evidence="2" key="1">
    <citation type="submission" date="2016-05" db="EMBL/GenBank/DDBJ databases">
        <title>Draft genome sequences of four strains of Ehrlichia ruminantium, a tick-borne pathogen of ruminants, isolated from Zimbabwe, The Gambia and Ghana.</title>
        <authorList>
            <person name="Nakao R."/>
            <person name="Jongejan F."/>
            <person name="Sugimoto C."/>
        </authorList>
    </citation>
    <scope>NUCLEOTIDE SEQUENCE [LARGE SCALE GENOMIC DNA]</scope>
    <source>
        <strain evidence="2">Pokoase 417</strain>
    </source>
</reference>
<dbReference type="EMBL" id="BDDM01000092">
    <property type="protein sequence ID" value="GAT78078.1"/>
    <property type="molecule type" value="Genomic_DNA"/>
</dbReference>
<comment type="caution">
    <text evidence="1">The sequence shown here is derived from an EMBL/GenBank/DDBJ whole genome shotgun (WGS) entry which is preliminary data.</text>
</comment>
<evidence type="ECO:0000313" key="1">
    <source>
        <dbReference type="EMBL" id="GAT78078.1"/>
    </source>
</evidence>
<dbReference type="Proteomes" id="UP000092731">
    <property type="component" value="Unassembled WGS sequence"/>
</dbReference>
<name>A0A170SJQ3_EHRRU</name>
<organism evidence="1 2">
    <name type="scientific">Ehrlichia ruminantium</name>
    <name type="common">heartwater rickettsia</name>
    <name type="synonym">Cowdria ruminantium</name>
    <dbReference type="NCBI Taxonomy" id="779"/>
    <lineage>
        <taxon>Bacteria</taxon>
        <taxon>Pseudomonadati</taxon>
        <taxon>Pseudomonadota</taxon>
        <taxon>Alphaproteobacteria</taxon>
        <taxon>Rickettsiales</taxon>
        <taxon>Anaplasmataceae</taxon>
        <taxon>Ehrlichia</taxon>
    </lineage>
</organism>
<gene>
    <name evidence="1" type="ORF">EHRUM3_02900</name>
</gene>